<dbReference type="Pfam" id="PF26626">
    <property type="entry name" value="DUF8201"/>
    <property type="match status" value="1"/>
</dbReference>
<evidence type="ECO:0000313" key="3">
    <source>
        <dbReference type="EMBL" id="MBO0934577.1"/>
    </source>
</evidence>
<dbReference type="AlphaFoldDB" id="A0A939GDI2"/>
<dbReference type="NCBIfam" id="NF047510">
    <property type="entry name" value="LIC_10190_fam"/>
    <property type="match status" value="1"/>
</dbReference>
<dbReference type="Proteomes" id="UP000664795">
    <property type="component" value="Unassembled WGS sequence"/>
</dbReference>
<dbReference type="RefSeq" id="WP_207338543.1">
    <property type="nucleotide sequence ID" value="NZ_JAFMYU010000034.1"/>
</dbReference>
<keyword evidence="4" id="KW-1185">Reference proteome</keyword>
<feature type="transmembrane region" description="Helical" evidence="1">
    <location>
        <begin position="6"/>
        <end position="27"/>
    </location>
</feature>
<feature type="transmembrane region" description="Helical" evidence="1">
    <location>
        <begin position="182"/>
        <end position="199"/>
    </location>
</feature>
<keyword evidence="1" id="KW-0472">Membrane</keyword>
<feature type="transmembrane region" description="Helical" evidence="1">
    <location>
        <begin position="65"/>
        <end position="81"/>
    </location>
</feature>
<evidence type="ECO:0000313" key="4">
    <source>
        <dbReference type="Proteomes" id="UP000664795"/>
    </source>
</evidence>
<feature type="transmembrane region" description="Helical" evidence="1">
    <location>
        <begin position="468"/>
        <end position="485"/>
    </location>
</feature>
<protein>
    <recommendedName>
        <fullName evidence="2">DUF8201 domain-containing protein</fullName>
    </recommendedName>
</protein>
<feature type="transmembrane region" description="Helical" evidence="1">
    <location>
        <begin position="206"/>
        <end position="225"/>
    </location>
</feature>
<reference evidence="3 4" key="1">
    <citation type="submission" date="2021-03" db="EMBL/GenBank/DDBJ databases">
        <title>Fibrella sp. HMF5036 genome sequencing and assembly.</title>
        <authorList>
            <person name="Kang H."/>
            <person name="Kim H."/>
            <person name="Bae S."/>
            <person name="Joh K."/>
        </authorList>
    </citation>
    <scope>NUCLEOTIDE SEQUENCE [LARGE SCALE GENOMIC DNA]</scope>
    <source>
        <strain evidence="3 4">HMF5036</strain>
    </source>
</reference>
<evidence type="ECO:0000256" key="1">
    <source>
        <dbReference type="SAM" id="Phobius"/>
    </source>
</evidence>
<dbReference type="EMBL" id="JAFMYU010000034">
    <property type="protein sequence ID" value="MBO0934577.1"/>
    <property type="molecule type" value="Genomic_DNA"/>
</dbReference>
<keyword evidence="1" id="KW-1133">Transmembrane helix</keyword>
<feature type="transmembrane region" description="Helical" evidence="1">
    <location>
        <begin position="93"/>
        <end position="111"/>
    </location>
</feature>
<feature type="transmembrane region" description="Helical" evidence="1">
    <location>
        <begin position="39"/>
        <end position="59"/>
    </location>
</feature>
<feature type="transmembrane region" description="Helical" evidence="1">
    <location>
        <begin position="412"/>
        <end position="430"/>
    </location>
</feature>
<feature type="transmembrane region" description="Helical" evidence="1">
    <location>
        <begin position="257"/>
        <end position="286"/>
    </location>
</feature>
<accession>A0A939GDI2</accession>
<feature type="transmembrane region" description="Helical" evidence="1">
    <location>
        <begin position="436"/>
        <end position="456"/>
    </location>
</feature>
<keyword evidence="1" id="KW-0812">Transmembrane</keyword>
<feature type="transmembrane region" description="Helical" evidence="1">
    <location>
        <begin position="298"/>
        <end position="326"/>
    </location>
</feature>
<name>A0A939GDI2_9BACT</name>
<sequence>MLFTLVYWLYITLICYLAGQALLTLVARFFSDQHTDQSWPLTCLLGAAALTTSLGYAYLWTPINGVVHAVVVVLLVGYAGWKRPFSYLPDNTGSRQLWPVLLALLSLTILIRSTQLPRLNDTGGYHAPMIEWIRHYAVVPGLANLNYRFGFNNSWFLLNAFFAWPLPGAPLPNGLPGFVSPWHGLNGWLLLLGFALAIVERKKPLAWLWGGFMVGLLLIFHWTLASPTPDLPAQLYAGLVVFSWLRHDGFRAKPLGIEAWLCLFFGLVAMTTKLSTVTVLALPALLLLSALRRRSWRYLAVAVLTIGLATGYWWAGNIILSGYLFYPSLSPLADLFSVDWKVPRYLIEQGLFNLTDGTKAGYAGPTWHVWAWVPHWFATRPLLEQATALLLAGVPVAVLFGQKSNDNTSQYTLRWAIATATLGVLFWFLLAPDLRFGAASVLLLLLLSYAPLARRLAALFPEKPRQRVLQFTASLLIISLLFAALKREPSSWLLPTPYPNPPLTTVKLGSQTLYIATDRTDEAHGIRGYWSNCYAAPLPCAPYVPPGLRLRGKELGEGFRMYNAQ</sequence>
<proteinExistence type="predicted"/>
<organism evidence="3 4">
    <name type="scientific">Fibrella aquatilis</name>
    <dbReference type="NCBI Taxonomy" id="2817059"/>
    <lineage>
        <taxon>Bacteria</taxon>
        <taxon>Pseudomonadati</taxon>
        <taxon>Bacteroidota</taxon>
        <taxon>Cytophagia</taxon>
        <taxon>Cytophagales</taxon>
        <taxon>Spirosomataceae</taxon>
        <taxon>Fibrella</taxon>
    </lineage>
</organism>
<feature type="transmembrane region" description="Helical" evidence="1">
    <location>
        <begin position="382"/>
        <end position="400"/>
    </location>
</feature>
<evidence type="ECO:0000259" key="2">
    <source>
        <dbReference type="Pfam" id="PF26626"/>
    </source>
</evidence>
<feature type="domain" description="DUF8201" evidence="2">
    <location>
        <begin position="1"/>
        <end position="440"/>
    </location>
</feature>
<dbReference type="InterPro" id="IPR058065">
    <property type="entry name" value="LIC_10190-like"/>
</dbReference>
<gene>
    <name evidence="3" type="ORF">J2I48_26435</name>
</gene>
<comment type="caution">
    <text evidence="3">The sequence shown here is derived from an EMBL/GenBank/DDBJ whole genome shotgun (WGS) entry which is preliminary data.</text>
</comment>
<dbReference type="InterPro" id="IPR058514">
    <property type="entry name" value="DUF8201"/>
</dbReference>